<evidence type="ECO:0000313" key="3">
    <source>
        <dbReference type="Proteomes" id="UP000489600"/>
    </source>
</evidence>
<name>A0A565B254_9BRAS</name>
<gene>
    <name evidence="2" type="ORF">ANE_LOCUS5845</name>
</gene>
<evidence type="ECO:0000256" key="1">
    <source>
        <dbReference type="SAM" id="MobiDB-lite"/>
    </source>
</evidence>
<proteinExistence type="predicted"/>
<keyword evidence="3" id="KW-1185">Reference proteome</keyword>
<sequence length="148" mass="16397">MFRVAVTDFVRAMRSIGSGTISHRSKWNRAEATRKKLIAEAAQRKRANKKREDKTYSDSTNQVLRDRKRIPTMTSPAPPKIPAISRDNPPTTPTNTEDKPPTISPTSPMISPAKSRDNPPTTPANTEDKPLTISPAKIMDACDGEEKD</sequence>
<dbReference type="Proteomes" id="UP000489600">
    <property type="component" value="Unassembled WGS sequence"/>
</dbReference>
<protein>
    <submittedName>
        <fullName evidence="2">Uncharacterized protein</fullName>
    </submittedName>
</protein>
<comment type="caution">
    <text evidence="2">The sequence shown here is derived from an EMBL/GenBank/DDBJ whole genome shotgun (WGS) entry which is preliminary data.</text>
</comment>
<organism evidence="2 3">
    <name type="scientific">Arabis nemorensis</name>
    <dbReference type="NCBI Taxonomy" id="586526"/>
    <lineage>
        <taxon>Eukaryota</taxon>
        <taxon>Viridiplantae</taxon>
        <taxon>Streptophyta</taxon>
        <taxon>Embryophyta</taxon>
        <taxon>Tracheophyta</taxon>
        <taxon>Spermatophyta</taxon>
        <taxon>Magnoliopsida</taxon>
        <taxon>eudicotyledons</taxon>
        <taxon>Gunneridae</taxon>
        <taxon>Pentapetalae</taxon>
        <taxon>rosids</taxon>
        <taxon>malvids</taxon>
        <taxon>Brassicales</taxon>
        <taxon>Brassicaceae</taxon>
        <taxon>Arabideae</taxon>
        <taxon>Arabis</taxon>
    </lineage>
</organism>
<feature type="region of interest" description="Disordered" evidence="1">
    <location>
        <begin position="41"/>
        <end position="148"/>
    </location>
</feature>
<dbReference type="AlphaFoldDB" id="A0A565B254"/>
<accession>A0A565B254</accession>
<evidence type="ECO:0000313" key="2">
    <source>
        <dbReference type="EMBL" id="VVA95400.1"/>
    </source>
</evidence>
<dbReference type="EMBL" id="CABITT030000002">
    <property type="protein sequence ID" value="VVA95400.1"/>
    <property type="molecule type" value="Genomic_DNA"/>
</dbReference>
<reference evidence="2" key="1">
    <citation type="submission" date="2019-07" db="EMBL/GenBank/DDBJ databases">
        <authorList>
            <person name="Dittberner H."/>
        </authorList>
    </citation>
    <scope>NUCLEOTIDE SEQUENCE [LARGE SCALE GENOMIC DNA]</scope>
</reference>